<organism evidence="3 4">
    <name type="scientific">Streptosporangium becharense</name>
    <dbReference type="NCBI Taxonomy" id="1816182"/>
    <lineage>
        <taxon>Bacteria</taxon>
        <taxon>Bacillati</taxon>
        <taxon>Actinomycetota</taxon>
        <taxon>Actinomycetes</taxon>
        <taxon>Streptosporangiales</taxon>
        <taxon>Streptosporangiaceae</taxon>
        <taxon>Streptosporangium</taxon>
    </lineage>
</organism>
<feature type="transmembrane region" description="Helical" evidence="2">
    <location>
        <begin position="270"/>
        <end position="291"/>
    </location>
</feature>
<dbReference type="RefSeq" id="WP_184543813.1">
    <property type="nucleotide sequence ID" value="NZ_JACHMP010000001.1"/>
</dbReference>
<feature type="transmembrane region" description="Helical" evidence="2">
    <location>
        <begin position="43"/>
        <end position="61"/>
    </location>
</feature>
<evidence type="ECO:0000256" key="2">
    <source>
        <dbReference type="SAM" id="Phobius"/>
    </source>
</evidence>
<keyword evidence="2" id="KW-1133">Transmembrane helix</keyword>
<feature type="transmembrane region" description="Helical" evidence="2">
    <location>
        <begin position="145"/>
        <end position="163"/>
    </location>
</feature>
<comment type="caution">
    <text evidence="3">The sequence shown here is derived from an EMBL/GenBank/DDBJ whole genome shotgun (WGS) entry which is preliminary data.</text>
</comment>
<protein>
    <submittedName>
        <fullName evidence="3">Uncharacterized protein</fullName>
    </submittedName>
</protein>
<keyword evidence="2" id="KW-0812">Transmembrane</keyword>
<gene>
    <name evidence="3" type="ORF">F4562_001334</name>
</gene>
<feature type="transmembrane region" description="Helical" evidence="2">
    <location>
        <begin position="207"/>
        <end position="226"/>
    </location>
</feature>
<keyword evidence="4" id="KW-1185">Reference proteome</keyword>
<dbReference type="AlphaFoldDB" id="A0A7W9ICP7"/>
<feature type="transmembrane region" description="Helical" evidence="2">
    <location>
        <begin position="7"/>
        <end position="28"/>
    </location>
</feature>
<reference evidence="3 4" key="1">
    <citation type="submission" date="2020-08" db="EMBL/GenBank/DDBJ databases">
        <title>Sequencing the genomes of 1000 actinobacteria strains.</title>
        <authorList>
            <person name="Klenk H.-P."/>
        </authorList>
    </citation>
    <scope>NUCLEOTIDE SEQUENCE [LARGE SCALE GENOMIC DNA]</scope>
    <source>
        <strain evidence="3 4">DSM 46887</strain>
    </source>
</reference>
<sequence length="335" mass="34533">MTRLHRPLVYSSVIMAVVAVVSLAGLLLDDRMLDGMPVWAKPLKFAVSFGLYTLTWAWLLSLRRRAPRAGRRLGTVLAVAGTAEVLLITAQAARGRRSHFNFATPLDSALYSIMGLTVVILMIANIAAAVLVLRERQGDPAQTWAIRLGLVISTVGIGLGYLMTVPTAAQLADVAGTVIGAHSVGVPDGGPGLPLAGWSTVGGDLRVPHFVGMHAIQVLPLVVMALAPLRGETVRLRLVFVAGGGYAGLVALVTWQALRAQPLLRPDAATLVAAAALLAGVAVATLLSFRLPAGAPPAGRPAAQTSAGVLAAQTPGGNLTAQPPGEGPAAERLPA</sequence>
<feature type="transmembrane region" description="Helical" evidence="2">
    <location>
        <begin position="113"/>
        <end position="133"/>
    </location>
</feature>
<keyword evidence="2" id="KW-0472">Membrane</keyword>
<name>A0A7W9ICP7_9ACTN</name>
<accession>A0A7W9ICP7</accession>
<evidence type="ECO:0000313" key="3">
    <source>
        <dbReference type="EMBL" id="MBB5818272.1"/>
    </source>
</evidence>
<dbReference type="Proteomes" id="UP000540685">
    <property type="component" value="Unassembled WGS sequence"/>
</dbReference>
<proteinExistence type="predicted"/>
<feature type="transmembrane region" description="Helical" evidence="2">
    <location>
        <begin position="73"/>
        <end position="93"/>
    </location>
</feature>
<evidence type="ECO:0000313" key="4">
    <source>
        <dbReference type="Proteomes" id="UP000540685"/>
    </source>
</evidence>
<feature type="region of interest" description="Disordered" evidence="1">
    <location>
        <begin position="298"/>
        <end position="335"/>
    </location>
</feature>
<evidence type="ECO:0000256" key="1">
    <source>
        <dbReference type="SAM" id="MobiDB-lite"/>
    </source>
</evidence>
<dbReference type="EMBL" id="JACHMP010000001">
    <property type="protein sequence ID" value="MBB5818272.1"/>
    <property type="molecule type" value="Genomic_DNA"/>
</dbReference>
<feature type="transmembrane region" description="Helical" evidence="2">
    <location>
        <begin position="238"/>
        <end position="258"/>
    </location>
</feature>